<gene>
    <name evidence="1" type="ORF">STSU_033300</name>
</gene>
<protein>
    <recommendedName>
        <fullName evidence="3">Lipoprotein</fullName>
    </recommendedName>
</protein>
<name>I2MT43_STRT9</name>
<evidence type="ECO:0008006" key="3">
    <source>
        <dbReference type="Google" id="ProtNLM"/>
    </source>
</evidence>
<evidence type="ECO:0000313" key="1">
    <source>
        <dbReference type="EMBL" id="QKM71263.1"/>
    </source>
</evidence>
<organism evidence="1 2">
    <name type="scientific">Streptomyces tsukubensis (strain DSM 42081 / NBRC 108919 / NRRL 18488 / 9993)</name>
    <dbReference type="NCBI Taxonomy" id="1114943"/>
    <lineage>
        <taxon>Bacteria</taxon>
        <taxon>Bacillati</taxon>
        <taxon>Actinomycetota</taxon>
        <taxon>Actinomycetes</taxon>
        <taxon>Kitasatosporales</taxon>
        <taxon>Streptomycetaceae</taxon>
        <taxon>Streptomyces</taxon>
    </lineage>
</organism>
<reference evidence="1 2" key="1">
    <citation type="journal article" date="2012" name="J. Bacteriol.">
        <title>Draft genome of Streptomyces tsukubaensis NRRL 18488, the producer of the clinically important immunosuppressant tacrolimus (FK506).</title>
        <authorList>
            <person name="Barreiro C."/>
            <person name="Prieto C."/>
            <person name="Sola-Landa A."/>
            <person name="Solera E."/>
            <person name="Martinez-Castro M."/>
            <person name="Perez-Redondo R."/>
            <person name="Garcia-Estrada C."/>
            <person name="Aparicio J.F."/>
            <person name="Fernandez-Martinez L.T."/>
            <person name="Santos-Aberturas J."/>
            <person name="Salehi-Najafabadi Z."/>
            <person name="Rodriguez-Garcia A."/>
            <person name="Tauch A."/>
            <person name="Martin J.F."/>
        </authorList>
    </citation>
    <scope>NUCLEOTIDE SEQUENCE [LARGE SCALE GENOMIC DNA]</scope>
    <source>
        <strain evidence="2">DSM 42081 / NBRC 108919 / NRRL 18488 / 9993</strain>
    </source>
</reference>
<sequence length="185" mass="20708">MLTRARIVWAVVALVVVGAGFLGVRLWNGEPYPSSDPDLVAAELEDRARMLYADAGLSGQPRADRVQKDECSYRGLRGIAHLDDSGRPDVWQLRLEWSVPGLDTGAARAAQDRIRERLERQSWTAKGGIFGDMGFRLRDPASDQQVDVMWYRSTGNMLVRVSAPCGKVPRHYVDADWKRSGWNPV</sequence>
<proteinExistence type="predicted"/>
<dbReference type="EMBL" id="CP029159">
    <property type="protein sequence ID" value="QKM71263.1"/>
    <property type="molecule type" value="Genomic_DNA"/>
</dbReference>
<accession>I2MT43</accession>
<keyword evidence="2" id="KW-1185">Reference proteome</keyword>
<dbReference type="AlphaFoldDB" id="I2MT43"/>
<dbReference type="Proteomes" id="UP000005940">
    <property type="component" value="Chromosome"/>
</dbReference>
<dbReference type="RefSeq" id="WP_006351082.1">
    <property type="nucleotide sequence ID" value="NZ_CP029159.1"/>
</dbReference>
<evidence type="ECO:0000313" key="2">
    <source>
        <dbReference type="Proteomes" id="UP000005940"/>
    </source>
</evidence>